<comment type="caution">
    <text evidence="2">The sequence shown here is derived from an EMBL/GenBank/DDBJ whole genome shotgun (WGS) entry which is preliminary data.</text>
</comment>
<reference evidence="2 3" key="1">
    <citation type="submission" date="2012-10" db="EMBL/GenBank/DDBJ databases">
        <title>Genome sequencing and analysis of entomopathogenic fungi Beauveria bassiana D1-5.</title>
        <authorList>
            <person name="Li Q."/>
            <person name="Wang L."/>
            <person name="Zhang Z."/>
            <person name="Wang Q."/>
            <person name="Ren J."/>
            <person name="Wang M."/>
            <person name="Xu W."/>
            <person name="Wang J."/>
            <person name="Lu Y."/>
            <person name="Du Q."/>
            <person name="Sun Z."/>
        </authorList>
    </citation>
    <scope>NUCLEOTIDE SEQUENCE [LARGE SCALE GENOMIC DNA]</scope>
    <source>
        <strain evidence="2 3">D1-5</strain>
    </source>
</reference>
<organism evidence="2 3">
    <name type="scientific">Beauveria bassiana D1-5</name>
    <dbReference type="NCBI Taxonomy" id="1245745"/>
    <lineage>
        <taxon>Eukaryota</taxon>
        <taxon>Fungi</taxon>
        <taxon>Dikarya</taxon>
        <taxon>Ascomycota</taxon>
        <taxon>Pezizomycotina</taxon>
        <taxon>Sordariomycetes</taxon>
        <taxon>Hypocreomycetidae</taxon>
        <taxon>Hypocreales</taxon>
        <taxon>Cordycipitaceae</taxon>
        <taxon>Beauveria</taxon>
    </lineage>
</organism>
<dbReference type="Pfam" id="PF01926">
    <property type="entry name" value="MMR_HSR1"/>
    <property type="match status" value="1"/>
</dbReference>
<dbReference type="Proteomes" id="UP000030106">
    <property type="component" value="Unassembled WGS sequence"/>
</dbReference>
<dbReference type="CDD" id="cd00882">
    <property type="entry name" value="Ras_like_GTPase"/>
    <property type="match status" value="1"/>
</dbReference>
<dbReference type="Gene3D" id="3.40.50.300">
    <property type="entry name" value="P-loop containing nucleotide triphosphate hydrolases"/>
    <property type="match status" value="1"/>
</dbReference>
<sequence length="335" mass="36554">MMTQRRTVTPLRTCAFQHHYKITFEMADEVDVQLVLVPNASDGEGVQAQHEELIRQLRTGELRGRVKVILILGFAGAGKSNFLKLLTGAAIRVGHGPQTGTVDALCQLVAIGGEQFVIIDTPGFGTTGYSASKVRNTIMATLGFATRCFGGLHGILYLHNIEADRTYTGITESLDLLHDLKRNHALPHITFVSTKWDRVPEYERQIFEDKIENLENTTWAEFPDHGYIKFGCNYDHSPTERRLAAKAQLENQLARLYGGAEVVPVTMPFWQWTWGELGGTAAVRVGAAAVGAGTLYGVYLALPVLVPLALGVVVIEALSQGIKDGVITIGIGVTI</sequence>
<dbReference type="EMBL" id="ANFO01001453">
    <property type="protein sequence ID" value="KGQ02601.1"/>
    <property type="molecule type" value="Genomic_DNA"/>
</dbReference>
<accession>A0A0A2V484</accession>
<dbReference type="SUPFAM" id="SSF52540">
    <property type="entry name" value="P-loop containing nucleoside triphosphate hydrolases"/>
    <property type="match status" value="1"/>
</dbReference>
<name>A0A0A2V484_BEABA</name>
<dbReference type="InterPro" id="IPR027417">
    <property type="entry name" value="P-loop_NTPase"/>
</dbReference>
<proteinExistence type="predicted"/>
<dbReference type="GO" id="GO:0005525">
    <property type="term" value="F:GTP binding"/>
    <property type="evidence" value="ECO:0007669"/>
    <property type="project" value="InterPro"/>
</dbReference>
<dbReference type="InterPro" id="IPR006073">
    <property type="entry name" value="GTP-bd"/>
</dbReference>
<gene>
    <name evidence="2" type="ORF">BBAD15_g12185</name>
</gene>
<dbReference type="HOGENOM" id="CLU_828973_0_0_1"/>
<feature type="domain" description="G" evidence="1">
    <location>
        <begin position="69"/>
        <end position="129"/>
    </location>
</feature>
<protein>
    <recommendedName>
        <fullName evidence="1">G domain-containing protein</fullName>
    </recommendedName>
</protein>
<evidence type="ECO:0000313" key="3">
    <source>
        <dbReference type="Proteomes" id="UP000030106"/>
    </source>
</evidence>
<dbReference type="STRING" id="1245745.A0A0A2V484"/>
<evidence type="ECO:0000313" key="2">
    <source>
        <dbReference type="EMBL" id="KGQ02601.1"/>
    </source>
</evidence>
<dbReference type="AlphaFoldDB" id="A0A0A2V484"/>
<evidence type="ECO:0000259" key="1">
    <source>
        <dbReference type="Pfam" id="PF01926"/>
    </source>
</evidence>